<dbReference type="AlphaFoldDB" id="A0A8T0FE76"/>
<accession>A0A8T0FE76</accession>
<protein>
    <submittedName>
        <fullName evidence="2">Uncharacterized protein</fullName>
    </submittedName>
</protein>
<name>A0A8T0FE76_ARGBR</name>
<reference evidence="2" key="1">
    <citation type="journal article" date="2020" name="bioRxiv">
        <title>Chromosome-level reference genome of the European wasp spider Argiope bruennichi: a resource for studies on range expansion and evolutionary adaptation.</title>
        <authorList>
            <person name="Sheffer M.M."/>
            <person name="Hoppe A."/>
            <person name="Krehenwinkel H."/>
            <person name="Uhl G."/>
            <person name="Kuss A.W."/>
            <person name="Jensen L."/>
            <person name="Jensen C."/>
            <person name="Gillespie R.G."/>
            <person name="Hoff K.J."/>
            <person name="Prost S."/>
        </authorList>
    </citation>
    <scope>NUCLEOTIDE SEQUENCE</scope>
</reference>
<comment type="caution">
    <text evidence="2">The sequence shown here is derived from an EMBL/GenBank/DDBJ whole genome shotgun (WGS) entry which is preliminary data.</text>
</comment>
<keyword evidence="3" id="KW-1185">Reference proteome</keyword>
<feature type="compositionally biased region" description="Acidic residues" evidence="1">
    <location>
        <begin position="120"/>
        <end position="156"/>
    </location>
</feature>
<feature type="region of interest" description="Disordered" evidence="1">
    <location>
        <begin position="120"/>
        <end position="166"/>
    </location>
</feature>
<organism evidence="2 3">
    <name type="scientific">Argiope bruennichi</name>
    <name type="common">Wasp spider</name>
    <name type="synonym">Aranea bruennichi</name>
    <dbReference type="NCBI Taxonomy" id="94029"/>
    <lineage>
        <taxon>Eukaryota</taxon>
        <taxon>Metazoa</taxon>
        <taxon>Ecdysozoa</taxon>
        <taxon>Arthropoda</taxon>
        <taxon>Chelicerata</taxon>
        <taxon>Arachnida</taxon>
        <taxon>Araneae</taxon>
        <taxon>Araneomorphae</taxon>
        <taxon>Entelegynae</taxon>
        <taxon>Araneoidea</taxon>
        <taxon>Araneidae</taxon>
        <taxon>Argiope</taxon>
    </lineage>
</organism>
<dbReference type="Proteomes" id="UP000807504">
    <property type="component" value="Unassembled WGS sequence"/>
</dbReference>
<evidence type="ECO:0000313" key="2">
    <source>
        <dbReference type="EMBL" id="KAF8789241.1"/>
    </source>
</evidence>
<evidence type="ECO:0000256" key="1">
    <source>
        <dbReference type="SAM" id="MobiDB-lite"/>
    </source>
</evidence>
<feature type="compositionally biased region" description="Basic and acidic residues" evidence="1">
    <location>
        <begin position="157"/>
        <end position="166"/>
    </location>
</feature>
<sequence length="336" mass="38044">MEFPGYFRHSSENGKGGGGEAARNAIPLKILLLVVLIKKNFGAGRLPTFQIDTVPSPPWSPVEDPLDEESIDIQLEEEPQSQSSDSIFDDQRDSLRSFIEDIISKAMVVAEKKLQFVGLDDDDEEEEEEVQQQVEEEVQPPQEVEEEVIEAEEEKEAELRLTEEEEAEIRAAAEKVVEEVLSKAEEVVTEQMVDTSKFNFPGLPVFQIDTVKSAPPSPEEEEKPFVQPKKYTFRLANEDEERSEPIEEQPKVTEEPSLITFDEAPDDVKDVASNLIKEIVGKAITMAEEKSIPTVPFNFEDVDLIKSSGPWYVRVREGFMRVLRTACFCTPRRHDS</sequence>
<proteinExistence type="predicted"/>
<gene>
    <name evidence="2" type="ORF">HNY73_007192</name>
</gene>
<reference evidence="2" key="2">
    <citation type="submission" date="2020-06" db="EMBL/GenBank/DDBJ databases">
        <authorList>
            <person name="Sheffer M."/>
        </authorList>
    </citation>
    <scope>NUCLEOTIDE SEQUENCE</scope>
</reference>
<dbReference type="EMBL" id="JABXBU010000012">
    <property type="protein sequence ID" value="KAF8789241.1"/>
    <property type="molecule type" value="Genomic_DNA"/>
</dbReference>
<evidence type="ECO:0000313" key="3">
    <source>
        <dbReference type="Proteomes" id="UP000807504"/>
    </source>
</evidence>